<dbReference type="EMBL" id="CP110426">
    <property type="protein sequence ID" value="WAQ85956.1"/>
    <property type="molecule type" value="Genomic_DNA"/>
</dbReference>
<feature type="compositionally biased region" description="Low complexity" evidence="1">
    <location>
        <begin position="91"/>
        <end position="104"/>
    </location>
</feature>
<evidence type="ECO:0000313" key="2">
    <source>
        <dbReference type="EMBL" id="WAQ85956.1"/>
    </source>
</evidence>
<evidence type="ECO:0000313" key="3">
    <source>
        <dbReference type="Proteomes" id="UP001164743"/>
    </source>
</evidence>
<dbReference type="RefSeq" id="XP_053021511.1">
    <property type="nucleotide sequence ID" value="XM_053170306.1"/>
</dbReference>
<feature type="compositionally biased region" description="Low complexity" evidence="1">
    <location>
        <begin position="123"/>
        <end position="133"/>
    </location>
</feature>
<keyword evidence="3" id="KW-1185">Reference proteome</keyword>
<dbReference type="Proteomes" id="UP001164743">
    <property type="component" value="Chromosome 6A"/>
</dbReference>
<name>A0ABY7CL47_9BASI</name>
<organism evidence="2 3">
    <name type="scientific">Puccinia triticina</name>
    <dbReference type="NCBI Taxonomy" id="208348"/>
    <lineage>
        <taxon>Eukaryota</taxon>
        <taxon>Fungi</taxon>
        <taxon>Dikarya</taxon>
        <taxon>Basidiomycota</taxon>
        <taxon>Pucciniomycotina</taxon>
        <taxon>Pucciniomycetes</taxon>
        <taxon>Pucciniales</taxon>
        <taxon>Pucciniaceae</taxon>
        <taxon>Puccinia</taxon>
    </lineage>
</organism>
<protein>
    <submittedName>
        <fullName evidence="2">Uncharacterized protein</fullName>
    </submittedName>
</protein>
<proteinExistence type="predicted"/>
<dbReference type="GeneID" id="77811201"/>
<evidence type="ECO:0000256" key="1">
    <source>
        <dbReference type="SAM" id="MobiDB-lite"/>
    </source>
</evidence>
<feature type="compositionally biased region" description="Polar residues" evidence="1">
    <location>
        <begin position="35"/>
        <end position="61"/>
    </location>
</feature>
<accession>A0ABY7CL47</accession>
<reference evidence="2" key="1">
    <citation type="submission" date="2022-10" db="EMBL/GenBank/DDBJ databases">
        <title>Puccinia triticina Genome sequencing and assembly.</title>
        <authorList>
            <person name="Li C."/>
        </authorList>
    </citation>
    <scope>NUCLEOTIDE SEQUENCE</scope>
    <source>
        <strain evidence="2">Pt15</strain>
    </source>
</reference>
<sequence>MEDPPPPTNSAPLPSSNAERDRDTLSQTPPPNGPQPASSNVPSSSTPGIQQPTTDITSTKQPPEHNSEQSGPNVPLHRECPPAFTGAIDPTTSSATQETASAPAGTNAPPRSPHSNHDPAAPTHHTSSQHHTTGPALLFPPTLQTPPRTAAPKPPSPQSL</sequence>
<gene>
    <name evidence="2" type="ORF">PtA15_6A586</name>
</gene>
<feature type="region of interest" description="Disordered" evidence="1">
    <location>
        <begin position="1"/>
        <end position="160"/>
    </location>
</feature>